<name>A0A5A7QHG0_STRAF</name>
<dbReference type="Proteomes" id="UP000325081">
    <property type="component" value="Unassembled WGS sequence"/>
</dbReference>
<evidence type="ECO:0000313" key="2">
    <source>
        <dbReference type="Proteomes" id="UP000325081"/>
    </source>
</evidence>
<organism evidence="1 2">
    <name type="scientific">Striga asiatica</name>
    <name type="common">Asiatic witchweed</name>
    <name type="synonym">Buchnera asiatica</name>
    <dbReference type="NCBI Taxonomy" id="4170"/>
    <lineage>
        <taxon>Eukaryota</taxon>
        <taxon>Viridiplantae</taxon>
        <taxon>Streptophyta</taxon>
        <taxon>Embryophyta</taxon>
        <taxon>Tracheophyta</taxon>
        <taxon>Spermatophyta</taxon>
        <taxon>Magnoliopsida</taxon>
        <taxon>eudicotyledons</taxon>
        <taxon>Gunneridae</taxon>
        <taxon>Pentapetalae</taxon>
        <taxon>asterids</taxon>
        <taxon>lamiids</taxon>
        <taxon>Lamiales</taxon>
        <taxon>Orobanchaceae</taxon>
        <taxon>Buchnereae</taxon>
        <taxon>Striga</taxon>
    </lineage>
</organism>
<keyword evidence="2" id="KW-1185">Reference proteome</keyword>
<comment type="caution">
    <text evidence="1">The sequence shown here is derived from an EMBL/GenBank/DDBJ whole genome shotgun (WGS) entry which is preliminary data.</text>
</comment>
<protein>
    <submittedName>
        <fullName evidence="1">tRNA uridine 5-carboxymethylaminomethyl modification enzyme MnmG</fullName>
    </submittedName>
</protein>
<reference evidence="2" key="1">
    <citation type="journal article" date="2019" name="Curr. Biol.">
        <title>Genome Sequence of Striga asiatica Provides Insight into the Evolution of Plant Parasitism.</title>
        <authorList>
            <person name="Yoshida S."/>
            <person name="Kim S."/>
            <person name="Wafula E.K."/>
            <person name="Tanskanen J."/>
            <person name="Kim Y.M."/>
            <person name="Honaas L."/>
            <person name="Yang Z."/>
            <person name="Spallek T."/>
            <person name="Conn C.E."/>
            <person name="Ichihashi Y."/>
            <person name="Cheong K."/>
            <person name="Cui S."/>
            <person name="Der J.P."/>
            <person name="Gundlach H."/>
            <person name="Jiao Y."/>
            <person name="Hori C."/>
            <person name="Ishida J.K."/>
            <person name="Kasahara H."/>
            <person name="Kiba T."/>
            <person name="Kim M.S."/>
            <person name="Koo N."/>
            <person name="Laohavisit A."/>
            <person name="Lee Y.H."/>
            <person name="Lumba S."/>
            <person name="McCourt P."/>
            <person name="Mortimer J.C."/>
            <person name="Mutuku J.M."/>
            <person name="Nomura T."/>
            <person name="Sasaki-Sekimoto Y."/>
            <person name="Seto Y."/>
            <person name="Wang Y."/>
            <person name="Wakatake T."/>
            <person name="Sakakibara H."/>
            <person name="Demura T."/>
            <person name="Yamaguchi S."/>
            <person name="Yoneyama K."/>
            <person name="Manabe R.I."/>
            <person name="Nelson D.C."/>
            <person name="Schulman A.H."/>
            <person name="Timko M.P."/>
            <person name="dePamphilis C.W."/>
            <person name="Choi D."/>
            <person name="Shirasu K."/>
        </authorList>
    </citation>
    <scope>NUCLEOTIDE SEQUENCE [LARGE SCALE GENOMIC DNA]</scope>
    <source>
        <strain evidence="2">cv. UVA1</strain>
    </source>
</reference>
<proteinExistence type="predicted"/>
<sequence>MSSYEPVAHGRATGCGNQRVATLGDHKSLKSDIFPMISHSSSAEIPKSIPTVDRKTKQDQKKRWENYQSNLNLTKKNRESRIEDTLKSTFVEPKTLEIEKTCPLKGMIVGLFLTRYGLGL</sequence>
<gene>
    <name evidence="1" type="ORF">STAS_21649</name>
</gene>
<dbReference type="EMBL" id="BKCP01007070">
    <property type="protein sequence ID" value="GER44743.1"/>
    <property type="molecule type" value="Genomic_DNA"/>
</dbReference>
<dbReference type="AlphaFoldDB" id="A0A5A7QHG0"/>
<evidence type="ECO:0000313" key="1">
    <source>
        <dbReference type="EMBL" id="GER44743.1"/>
    </source>
</evidence>
<accession>A0A5A7QHG0</accession>